<comment type="caution">
    <text evidence="3">The sequence shown here is derived from an EMBL/GenBank/DDBJ whole genome shotgun (WGS) entry which is preliminary data.</text>
</comment>
<dbReference type="InterPro" id="IPR020471">
    <property type="entry name" value="AKR"/>
</dbReference>
<protein>
    <submittedName>
        <fullName evidence="3">NADPH-dependent aldo-keto reductase, chloroplastic-like</fullName>
    </submittedName>
</protein>
<reference evidence="3" key="1">
    <citation type="journal article" date="2019" name="Sci. Rep.">
        <title>Draft genome of Tanacetum cinerariifolium, the natural source of mosquito coil.</title>
        <authorList>
            <person name="Yamashiro T."/>
            <person name="Shiraishi A."/>
            <person name="Satake H."/>
            <person name="Nakayama K."/>
        </authorList>
    </citation>
    <scope>NUCLEOTIDE SEQUENCE</scope>
</reference>
<dbReference type="Gene3D" id="3.20.20.100">
    <property type="entry name" value="NADP-dependent oxidoreductase domain"/>
    <property type="match status" value="1"/>
</dbReference>
<proteinExistence type="predicted"/>
<dbReference type="InterPro" id="IPR036812">
    <property type="entry name" value="NAD(P)_OxRdtase_dom_sf"/>
</dbReference>
<dbReference type="PANTHER" id="PTHR11732">
    <property type="entry name" value="ALDO/KETO REDUCTASE"/>
    <property type="match status" value="1"/>
</dbReference>
<name>A0A699KYR6_TANCI</name>
<dbReference type="SUPFAM" id="SSF51430">
    <property type="entry name" value="NAD(P)-linked oxidoreductase"/>
    <property type="match status" value="1"/>
</dbReference>
<dbReference type="GO" id="GO:0016491">
    <property type="term" value="F:oxidoreductase activity"/>
    <property type="evidence" value="ECO:0007669"/>
    <property type="project" value="InterPro"/>
</dbReference>
<dbReference type="InterPro" id="IPR023210">
    <property type="entry name" value="NADP_OxRdtase_dom"/>
</dbReference>
<sequence length="91" mass="10393">MLVVLQLMFWPVIYHFTRSLILPIGSALKKLFEDGVVKREDLWITLKLWCTDHAPEDVTLAMNGCLSDLQLEYVDLYLVNPLASKDKEGGN</sequence>
<keyword evidence="1" id="KW-0732">Signal</keyword>
<evidence type="ECO:0000259" key="2">
    <source>
        <dbReference type="Pfam" id="PF00248"/>
    </source>
</evidence>
<accession>A0A699KYR6</accession>
<evidence type="ECO:0000313" key="3">
    <source>
        <dbReference type="EMBL" id="GFB12525.1"/>
    </source>
</evidence>
<evidence type="ECO:0000256" key="1">
    <source>
        <dbReference type="SAM" id="SignalP"/>
    </source>
</evidence>
<dbReference type="EMBL" id="BKCJ010557447">
    <property type="protein sequence ID" value="GFB12525.1"/>
    <property type="molecule type" value="Genomic_DNA"/>
</dbReference>
<feature type="chain" id="PRO_5025617002" evidence="1">
    <location>
        <begin position="20"/>
        <end position="91"/>
    </location>
</feature>
<organism evidence="3">
    <name type="scientific">Tanacetum cinerariifolium</name>
    <name type="common">Dalmatian daisy</name>
    <name type="synonym">Chrysanthemum cinerariifolium</name>
    <dbReference type="NCBI Taxonomy" id="118510"/>
    <lineage>
        <taxon>Eukaryota</taxon>
        <taxon>Viridiplantae</taxon>
        <taxon>Streptophyta</taxon>
        <taxon>Embryophyta</taxon>
        <taxon>Tracheophyta</taxon>
        <taxon>Spermatophyta</taxon>
        <taxon>Magnoliopsida</taxon>
        <taxon>eudicotyledons</taxon>
        <taxon>Gunneridae</taxon>
        <taxon>Pentapetalae</taxon>
        <taxon>asterids</taxon>
        <taxon>campanulids</taxon>
        <taxon>Asterales</taxon>
        <taxon>Asteraceae</taxon>
        <taxon>Asteroideae</taxon>
        <taxon>Anthemideae</taxon>
        <taxon>Anthemidinae</taxon>
        <taxon>Tanacetum</taxon>
    </lineage>
</organism>
<feature type="domain" description="NADP-dependent oxidoreductase" evidence="2">
    <location>
        <begin position="14"/>
        <end position="79"/>
    </location>
</feature>
<gene>
    <name evidence="3" type="ORF">Tci_684496</name>
</gene>
<dbReference type="Pfam" id="PF00248">
    <property type="entry name" value="Aldo_ket_red"/>
    <property type="match status" value="1"/>
</dbReference>
<feature type="non-terminal residue" evidence="3">
    <location>
        <position position="1"/>
    </location>
</feature>
<feature type="signal peptide" evidence="1">
    <location>
        <begin position="1"/>
        <end position="19"/>
    </location>
</feature>
<dbReference type="AlphaFoldDB" id="A0A699KYR6"/>